<dbReference type="Proteomes" id="UP000034588">
    <property type="component" value="Unassembled WGS sequence"/>
</dbReference>
<name>A0A0G1W3A4_9BACT</name>
<feature type="coiled-coil region" evidence="1">
    <location>
        <begin position="14"/>
        <end position="41"/>
    </location>
</feature>
<evidence type="ECO:0000256" key="1">
    <source>
        <dbReference type="SAM" id="Coils"/>
    </source>
</evidence>
<protein>
    <submittedName>
        <fullName evidence="2">Uncharacterized protein</fullName>
    </submittedName>
</protein>
<sequence length="67" mass="7450">MAAENPVDSPIDIRTALERELDNIRVSISNLSARLHRVEANLKLRSTNDHDSLRALAARTADIKVES</sequence>
<keyword evidence="1" id="KW-0175">Coiled coil</keyword>
<comment type="caution">
    <text evidence="2">The sequence shown here is derived from an EMBL/GenBank/DDBJ whole genome shotgun (WGS) entry which is preliminary data.</text>
</comment>
<gene>
    <name evidence="2" type="ORF">UY48_C0005G0021</name>
</gene>
<accession>A0A0G1W3A4</accession>
<reference evidence="2 3" key="1">
    <citation type="journal article" date="2015" name="Nature">
        <title>rRNA introns, odd ribosomes, and small enigmatic genomes across a large radiation of phyla.</title>
        <authorList>
            <person name="Brown C.T."/>
            <person name="Hug L.A."/>
            <person name="Thomas B.C."/>
            <person name="Sharon I."/>
            <person name="Castelle C.J."/>
            <person name="Singh A."/>
            <person name="Wilkins M.J."/>
            <person name="Williams K.H."/>
            <person name="Banfield J.F."/>
        </authorList>
    </citation>
    <scope>NUCLEOTIDE SEQUENCE [LARGE SCALE GENOMIC DNA]</scope>
</reference>
<dbReference type="EMBL" id="LCQD01000005">
    <property type="protein sequence ID" value="KKW13065.1"/>
    <property type="molecule type" value="Genomic_DNA"/>
</dbReference>
<dbReference type="AlphaFoldDB" id="A0A0G1W3A4"/>
<evidence type="ECO:0000313" key="2">
    <source>
        <dbReference type="EMBL" id="KKW13065.1"/>
    </source>
</evidence>
<proteinExistence type="predicted"/>
<evidence type="ECO:0000313" key="3">
    <source>
        <dbReference type="Proteomes" id="UP000034588"/>
    </source>
</evidence>
<organism evidence="2 3">
    <name type="scientific">Candidatus Gottesmanbacteria bacterium GW2011_GWB1_49_7</name>
    <dbReference type="NCBI Taxonomy" id="1618448"/>
    <lineage>
        <taxon>Bacteria</taxon>
        <taxon>Candidatus Gottesmaniibacteriota</taxon>
    </lineage>
</organism>